<dbReference type="RefSeq" id="WP_386738650.1">
    <property type="nucleotide sequence ID" value="NZ_JBHSMG010000001.1"/>
</dbReference>
<gene>
    <name evidence="4" type="ORF">ACFPJ4_02190</name>
</gene>
<feature type="modified residue" description="4-aspartylphosphate" evidence="2">
    <location>
        <position position="57"/>
    </location>
</feature>
<comment type="caution">
    <text evidence="4">The sequence shown here is derived from an EMBL/GenBank/DDBJ whole genome shotgun (WGS) entry which is preliminary data.</text>
</comment>
<dbReference type="Gene3D" id="3.40.50.2300">
    <property type="match status" value="1"/>
</dbReference>
<evidence type="ECO:0000313" key="4">
    <source>
        <dbReference type="EMBL" id="MFC5501044.1"/>
    </source>
</evidence>
<dbReference type="PROSITE" id="PS50110">
    <property type="entry name" value="RESPONSE_REGULATORY"/>
    <property type="match status" value="1"/>
</dbReference>
<dbReference type="SMART" id="SM00421">
    <property type="entry name" value="HTH_LUXR"/>
    <property type="match status" value="1"/>
</dbReference>
<evidence type="ECO:0000259" key="3">
    <source>
        <dbReference type="PROSITE" id="PS50110"/>
    </source>
</evidence>
<dbReference type="InterPro" id="IPR039420">
    <property type="entry name" value="WalR-like"/>
</dbReference>
<protein>
    <submittedName>
        <fullName evidence="4">LuxR C-terminal-related transcriptional regulator</fullName>
    </submittedName>
</protein>
<dbReference type="InterPro" id="IPR016032">
    <property type="entry name" value="Sig_transdc_resp-reg_C-effctor"/>
</dbReference>
<dbReference type="InterPro" id="IPR036388">
    <property type="entry name" value="WH-like_DNA-bd_sf"/>
</dbReference>
<reference evidence="5" key="1">
    <citation type="journal article" date="2019" name="Int. J. Syst. Evol. Microbiol.">
        <title>The Global Catalogue of Microorganisms (GCM) 10K type strain sequencing project: providing services to taxonomists for standard genome sequencing and annotation.</title>
        <authorList>
            <consortium name="The Broad Institute Genomics Platform"/>
            <consortium name="The Broad Institute Genome Sequencing Center for Infectious Disease"/>
            <person name="Wu L."/>
            <person name="Ma J."/>
        </authorList>
    </citation>
    <scope>NUCLEOTIDE SEQUENCE [LARGE SCALE GENOMIC DNA]</scope>
    <source>
        <strain evidence="5">CGMCC 4.6997</strain>
    </source>
</reference>
<evidence type="ECO:0000313" key="5">
    <source>
        <dbReference type="Proteomes" id="UP001596039"/>
    </source>
</evidence>
<evidence type="ECO:0000256" key="2">
    <source>
        <dbReference type="PROSITE-ProRule" id="PRU00169"/>
    </source>
</evidence>
<sequence length="217" mass="23188">MSASRPTRVALVDDHAIVEVAFRAALAEVPSVQFLGISPTVHELLVEHPDAELVVLDLRLADGSSPISNVTALREHGMRVIAYTSGEDPYFVRLVARTEVLGIVRKSAPVDVLLETIRSAAAGQALMSTEWAAAIDADPELADAGLSAQEEAVLAMFATGLKTQAVASALGIAVGTVEDYVRRIRSKYARVGRAAPTKIDLYKRAIEDGFLPMPGRE</sequence>
<dbReference type="PROSITE" id="PS00622">
    <property type="entry name" value="HTH_LUXR_1"/>
    <property type="match status" value="1"/>
</dbReference>
<name>A0ABW0NKZ6_9MICO</name>
<dbReference type="InterPro" id="IPR001789">
    <property type="entry name" value="Sig_transdc_resp-reg_receiver"/>
</dbReference>
<dbReference type="SUPFAM" id="SSF52172">
    <property type="entry name" value="CheY-like"/>
    <property type="match status" value="1"/>
</dbReference>
<dbReference type="InterPro" id="IPR000792">
    <property type="entry name" value="Tscrpt_reg_LuxR_C"/>
</dbReference>
<feature type="domain" description="Response regulatory" evidence="3">
    <location>
        <begin position="8"/>
        <end position="121"/>
    </location>
</feature>
<dbReference type="EMBL" id="JBHSMG010000001">
    <property type="protein sequence ID" value="MFC5501044.1"/>
    <property type="molecule type" value="Genomic_DNA"/>
</dbReference>
<dbReference type="SUPFAM" id="SSF46894">
    <property type="entry name" value="C-terminal effector domain of the bipartite response regulators"/>
    <property type="match status" value="1"/>
</dbReference>
<dbReference type="PANTHER" id="PTHR43214">
    <property type="entry name" value="TWO-COMPONENT RESPONSE REGULATOR"/>
    <property type="match status" value="1"/>
</dbReference>
<dbReference type="PRINTS" id="PR00038">
    <property type="entry name" value="HTHLUXR"/>
</dbReference>
<dbReference type="PANTHER" id="PTHR43214:SF43">
    <property type="entry name" value="TWO-COMPONENT RESPONSE REGULATOR"/>
    <property type="match status" value="1"/>
</dbReference>
<keyword evidence="2" id="KW-0597">Phosphoprotein</keyword>
<keyword evidence="1" id="KW-0238">DNA-binding</keyword>
<evidence type="ECO:0000256" key="1">
    <source>
        <dbReference type="ARBA" id="ARBA00023125"/>
    </source>
</evidence>
<proteinExistence type="predicted"/>
<dbReference type="Pfam" id="PF00196">
    <property type="entry name" value="GerE"/>
    <property type="match status" value="1"/>
</dbReference>
<keyword evidence="5" id="KW-1185">Reference proteome</keyword>
<organism evidence="4 5">
    <name type="scientific">Lysinimonas soli</name>
    <dbReference type="NCBI Taxonomy" id="1074233"/>
    <lineage>
        <taxon>Bacteria</taxon>
        <taxon>Bacillati</taxon>
        <taxon>Actinomycetota</taxon>
        <taxon>Actinomycetes</taxon>
        <taxon>Micrococcales</taxon>
        <taxon>Microbacteriaceae</taxon>
        <taxon>Lysinimonas</taxon>
    </lineage>
</organism>
<dbReference type="Proteomes" id="UP001596039">
    <property type="component" value="Unassembled WGS sequence"/>
</dbReference>
<dbReference type="Gene3D" id="1.10.10.10">
    <property type="entry name" value="Winged helix-like DNA-binding domain superfamily/Winged helix DNA-binding domain"/>
    <property type="match status" value="1"/>
</dbReference>
<accession>A0ABW0NKZ6</accession>
<dbReference type="InterPro" id="IPR011006">
    <property type="entry name" value="CheY-like_superfamily"/>
</dbReference>